<accession>A0A0F9EP76</accession>
<gene>
    <name evidence="1" type="ORF">LCGC14_2342660</name>
</gene>
<dbReference type="AlphaFoldDB" id="A0A0F9EP76"/>
<feature type="non-terminal residue" evidence="1">
    <location>
        <position position="1"/>
    </location>
</feature>
<sequence>VSKLLRTQEGDLVEKYKEILDLPAKEWKPKYQKDKAHNRLSKLSYGG</sequence>
<evidence type="ECO:0000313" key="1">
    <source>
        <dbReference type="EMBL" id="KKL46725.1"/>
    </source>
</evidence>
<protein>
    <submittedName>
        <fullName evidence="1">Uncharacterized protein</fullName>
    </submittedName>
</protein>
<proteinExistence type="predicted"/>
<organism evidence="1">
    <name type="scientific">marine sediment metagenome</name>
    <dbReference type="NCBI Taxonomy" id="412755"/>
    <lineage>
        <taxon>unclassified sequences</taxon>
        <taxon>metagenomes</taxon>
        <taxon>ecological metagenomes</taxon>
    </lineage>
</organism>
<dbReference type="EMBL" id="LAZR01033927">
    <property type="protein sequence ID" value="KKL46725.1"/>
    <property type="molecule type" value="Genomic_DNA"/>
</dbReference>
<reference evidence="1" key="1">
    <citation type="journal article" date="2015" name="Nature">
        <title>Complex archaea that bridge the gap between prokaryotes and eukaryotes.</title>
        <authorList>
            <person name="Spang A."/>
            <person name="Saw J.H."/>
            <person name="Jorgensen S.L."/>
            <person name="Zaremba-Niedzwiedzka K."/>
            <person name="Martijn J."/>
            <person name="Lind A.E."/>
            <person name="van Eijk R."/>
            <person name="Schleper C."/>
            <person name="Guy L."/>
            <person name="Ettema T.J."/>
        </authorList>
    </citation>
    <scope>NUCLEOTIDE SEQUENCE</scope>
</reference>
<comment type="caution">
    <text evidence="1">The sequence shown here is derived from an EMBL/GenBank/DDBJ whole genome shotgun (WGS) entry which is preliminary data.</text>
</comment>
<name>A0A0F9EP76_9ZZZZ</name>